<feature type="binding site" evidence="15">
    <location>
        <position position="66"/>
    </location>
    <ligand>
        <name>thiamine diphosphate</name>
        <dbReference type="ChEBI" id="CHEBI:58937"/>
    </ligand>
</feature>
<comment type="cofactor">
    <cofactor evidence="1">
        <name>Ca(2+)</name>
        <dbReference type="ChEBI" id="CHEBI:29108"/>
    </cofactor>
</comment>
<dbReference type="InterPro" id="IPR005478">
    <property type="entry name" value="Transketolase_bac-like"/>
</dbReference>
<feature type="binding site" evidence="15">
    <location>
        <position position="260"/>
    </location>
    <ligand>
        <name>thiamine diphosphate</name>
        <dbReference type="ChEBI" id="CHEBI:58937"/>
    </ligand>
</feature>
<evidence type="ECO:0000313" key="20">
    <source>
        <dbReference type="EMBL" id="OPA96457.1"/>
    </source>
</evidence>
<feature type="binding site" evidence="14">
    <location>
        <position position="469"/>
    </location>
    <ligand>
        <name>substrate</name>
    </ligand>
</feature>
<dbReference type="Gene3D" id="3.40.50.920">
    <property type="match status" value="1"/>
</dbReference>
<dbReference type="InterPro" id="IPR049557">
    <property type="entry name" value="Transketolase_CS"/>
</dbReference>
<dbReference type="NCBIfam" id="TIGR00232">
    <property type="entry name" value="tktlase_bact"/>
    <property type="match status" value="1"/>
</dbReference>
<evidence type="ECO:0000256" key="4">
    <source>
        <dbReference type="ARBA" id="ARBA00011738"/>
    </source>
</evidence>
<feature type="binding site" evidence="14">
    <location>
        <position position="473"/>
    </location>
    <ligand>
        <name>substrate</name>
    </ligand>
</feature>
<dbReference type="Pfam" id="PF00456">
    <property type="entry name" value="Transketolase_N"/>
    <property type="match status" value="1"/>
</dbReference>
<feature type="site" description="Important for catalytic activity" evidence="17">
    <location>
        <position position="260"/>
    </location>
</feature>
<comment type="function">
    <text evidence="18">Catalyzes the transfer of a two-carbon ketol group from a ketose donor to an aldose acceptor, via a covalent intermediate with the cofactor thiamine pyrophosphate.</text>
</comment>
<evidence type="ECO:0000256" key="9">
    <source>
        <dbReference type="ARBA" id="ARBA00022842"/>
    </source>
</evidence>
<dbReference type="RefSeq" id="WP_078739518.1">
    <property type="nucleotide sequence ID" value="NZ_MSDF01000014.1"/>
</dbReference>
<accession>A0A1T2YX21</accession>
<feature type="binding site" evidence="14">
    <location>
        <position position="260"/>
    </location>
    <ligand>
        <name>substrate</name>
    </ligand>
</feature>
<dbReference type="PROSITE" id="PS00801">
    <property type="entry name" value="TRANSKETOLASE_1"/>
    <property type="match status" value="1"/>
</dbReference>
<evidence type="ECO:0000256" key="12">
    <source>
        <dbReference type="NCBIfam" id="TIGR00232"/>
    </source>
</evidence>
<feature type="active site" description="Proton donor" evidence="13">
    <location>
        <position position="411"/>
    </location>
</feature>
<feature type="binding site" evidence="14">
    <location>
        <position position="461"/>
    </location>
    <ligand>
        <name>substrate</name>
    </ligand>
</feature>
<dbReference type="InterPro" id="IPR033247">
    <property type="entry name" value="Transketolase_fam"/>
</dbReference>
<evidence type="ECO:0000256" key="6">
    <source>
        <dbReference type="ARBA" id="ARBA00022679"/>
    </source>
</evidence>
<dbReference type="SUPFAM" id="SSF52922">
    <property type="entry name" value="TK C-terminal domain-like"/>
    <property type="match status" value="1"/>
</dbReference>
<keyword evidence="6 18" id="KW-0808">Transferase</keyword>
<evidence type="ECO:0000256" key="3">
    <source>
        <dbReference type="ARBA" id="ARBA00007131"/>
    </source>
</evidence>
<dbReference type="FunFam" id="3.40.50.970:FF:000003">
    <property type="entry name" value="Transketolase"/>
    <property type="match status" value="1"/>
</dbReference>
<feature type="binding site" evidence="15">
    <location>
        <position position="156"/>
    </location>
    <ligand>
        <name>thiamine diphosphate</name>
        <dbReference type="ChEBI" id="CHEBI:58937"/>
    </ligand>
</feature>
<feature type="binding site" evidence="15">
    <location>
        <position position="437"/>
    </location>
    <ligand>
        <name>thiamine diphosphate</name>
        <dbReference type="ChEBI" id="CHEBI:58937"/>
    </ligand>
</feature>
<evidence type="ECO:0000256" key="7">
    <source>
        <dbReference type="ARBA" id="ARBA00022723"/>
    </source>
</evidence>
<comment type="similarity">
    <text evidence="3 18">Belongs to the transketolase family.</text>
</comment>
<keyword evidence="9 16" id="KW-0460">Magnesium</keyword>
<evidence type="ECO:0000256" key="18">
    <source>
        <dbReference type="RuleBase" id="RU004996"/>
    </source>
</evidence>
<feature type="domain" description="Transketolase-like pyrimidine-binding" evidence="19">
    <location>
        <begin position="354"/>
        <end position="526"/>
    </location>
</feature>
<evidence type="ECO:0000256" key="17">
    <source>
        <dbReference type="PIRSR" id="PIRSR605478-5"/>
    </source>
</evidence>
<comment type="cofactor">
    <cofactor evidence="2">
        <name>Co(2+)</name>
        <dbReference type="ChEBI" id="CHEBI:48828"/>
    </cofactor>
</comment>
<evidence type="ECO:0000256" key="11">
    <source>
        <dbReference type="ARBA" id="ARBA00049473"/>
    </source>
</evidence>
<dbReference type="CDD" id="cd07033">
    <property type="entry name" value="TPP_PYR_DXS_TK_like"/>
    <property type="match status" value="1"/>
</dbReference>
<keyword evidence="7 16" id="KW-0479">Metal-binding</keyword>
<dbReference type="SUPFAM" id="SSF52518">
    <property type="entry name" value="Thiamin diphosphate-binding fold (THDP-binding)"/>
    <property type="match status" value="2"/>
</dbReference>
<feature type="binding site" evidence="16">
    <location>
        <position position="187"/>
    </location>
    <ligand>
        <name>Mg(2+)</name>
        <dbReference type="ChEBI" id="CHEBI:18420"/>
    </ligand>
</feature>
<dbReference type="Proteomes" id="UP000190965">
    <property type="component" value="Unassembled WGS sequence"/>
</dbReference>
<sequence>MPSRRERANAIRALSMDAVQKANSGHPGAPMGMADIAEVLWRDYLKHNPSNPSFADRDRFVLSNGHGSMLIYSLLHLTGYDVTIDDLKSFRQLHSRTPGHPEFGYTPGVETTTGPLGQGLANAVGFALAEKVLAAQFNRPGHNVVDHHTYVFLGDGCMMEGISHEVSSLAGTLGLGKLIAFYDDNGISIDGEVEGWFTDDTPKRFEAYNWQVIRNVDGHDPEEIKTAIETARKSEQPTLICCKTTIGFGSPNKQGKEDCHGAPLGDAEIALTREALKWNHGPFDIPADIYAEWNAKEKGLAAEAEWDQRFAAYSAQFPELANELVRRLAGDLPADFAEKSAAYIAEVAAKGETIASRKASQNALNAFGPLLPEILGGSADLAGSNLTLWKGCKGVSAEDASGNYMYYGVREFGMSAIMNGVSLHGGLVPYGATFLMFMEYARNAVRMAALMKKRVIHVYTHDSIGLGEDGPTHQPVEQLTSLRTTPNLDTWRPSDAVESAVAWKHAIERKDGPSALIFSRQNLQHQVRTDAQIANIARGGYVLKDCDGEPELILISTGSEVGLTVQAYDKLTEQGRKVRVVSIPCTSVFEAQDAGYKQSVLPLQVSARIAIEAAHADYWYKYVGLEGRVIGMTTYGESAPAPALFEEFGFTLENILGQAEELLED</sequence>
<evidence type="ECO:0000256" key="14">
    <source>
        <dbReference type="PIRSR" id="PIRSR605478-2"/>
    </source>
</evidence>
<dbReference type="InterPro" id="IPR020826">
    <property type="entry name" value="Transketolase_BS"/>
</dbReference>
<dbReference type="AlphaFoldDB" id="A0A1T2YX21"/>
<gene>
    <name evidence="20" type="ORF">BFW87_08995</name>
</gene>
<dbReference type="FunFam" id="3.40.50.970:FF:000004">
    <property type="entry name" value="Transketolase"/>
    <property type="match status" value="1"/>
</dbReference>
<evidence type="ECO:0000259" key="19">
    <source>
        <dbReference type="SMART" id="SM00861"/>
    </source>
</evidence>
<dbReference type="GO" id="GO:0009052">
    <property type="term" value="P:pentose-phosphate shunt, non-oxidative branch"/>
    <property type="evidence" value="ECO:0007669"/>
    <property type="project" value="UniProtKB-ARBA"/>
</dbReference>
<dbReference type="GO" id="GO:0004802">
    <property type="term" value="F:transketolase activity"/>
    <property type="evidence" value="ECO:0007669"/>
    <property type="project" value="UniProtKB-UniRule"/>
</dbReference>
<dbReference type="InterPro" id="IPR005475">
    <property type="entry name" value="Transketolase-like_Pyr-bd"/>
</dbReference>
<feature type="binding site" evidence="15">
    <location>
        <begin position="114"/>
        <end position="116"/>
    </location>
    <ligand>
        <name>thiamine diphosphate</name>
        <dbReference type="ChEBI" id="CHEBI:58937"/>
    </ligand>
</feature>
<feature type="site" description="Important for catalytic activity" evidence="17">
    <location>
        <position position="26"/>
    </location>
</feature>
<feature type="binding site" evidence="15">
    <location>
        <position position="185"/>
    </location>
    <ligand>
        <name>thiamine diphosphate</name>
        <dbReference type="ChEBI" id="CHEBI:58937"/>
    </ligand>
</feature>
<name>A0A1T2YX21_PSEFL</name>
<dbReference type="Pfam" id="PF22613">
    <property type="entry name" value="Transketolase_C_1"/>
    <property type="match status" value="1"/>
</dbReference>
<dbReference type="GO" id="GO:0005829">
    <property type="term" value="C:cytosol"/>
    <property type="evidence" value="ECO:0007669"/>
    <property type="project" value="TreeGrafter"/>
</dbReference>
<dbReference type="InterPro" id="IPR005474">
    <property type="entry name" value="Transketolase_N"/>
</dbReference>
<feature type="binding site" evidence="14">
    <location>
        <position position="520"/>
    </location>
    <ligand>
        <name>substrate</name>
    </ligand>
</feature>
<dbReference type="EC" id="2.2.1.1" evidence="5 12"/>
<evidence type="ECO:0000256" key="1">
    <source>
        <dbReference type="ARBA" id="ARBA00001913"/>
    </source>
</evidence>
<feature type="binding site" evidence="14">
    <location>
        <position position="384"/>
    </location>
    <ligand>
        <name>substrate</name>
    </ligand>
</feature>
<organism evidence="20 21">
    <name type="scientific">Pseudomonas fluorescens</name>
    <dbReference type="NCBI Taxonomy" id="294"/>
    <lineage>
        <taxon>Bacteria</taxon>
        <taxon>Pseudomonadati</taxon>
        <taxon>Pseudomonadota</taxon>
        <taxon>Gammaproteobacteria</taxon>
        <taxon>Pseudomonadales</taxon>
        <taxon>Pseudomonadaceae</taxon>
        <taxon>Pseudomonas</taxon>
    </lineage>
</organism>
<keyword evidence="10 15" id="KW-0786">Thiamine pyrophosphate</keyword>
<feature type="binding site" evidence="16">
    <location>
        <position position="155"/>
    </location>
    <ligand>
        <name>Mg(2+)</name>
        <dbReference type="ChEBI" id="CHEBI:18420"/>
    </ligand>
</feature>
<comment type="catalytic activity">
    <reaction evidence="11 18">
        <text>D-sedoheptulose 7-phosphate + D-glyceraldehyde 3-phosphate = aldehydo-D-ribose 5-phosphate + D-xylulose 5-phosphate</text>
        <dbReference type="Rhea" id="RHEA:10508"/>
        <dbReference type="ChEBI" id="CHEBI:57483"/>
        <dbReference type="ChEBI" id="CHEBI:57737"/>
        <dbReference type="ChEBI" id="CHEBI:58273"/>
        <dbReference type="ChEBI" id="CHEBI:59776"/>
        <dbReference type="EC" id="2.2.1.1"/>
    </reaction>
</comment>
<proteinExistence type="inferred from homology"/>
<dbReference type="FunFam" id="3.40.50.920:FF:000003">
    <property type="entry name" value="Transketolase"/>
    <property type="match status" value="1"/>
</dbReference>
<evidence type="ECO:0000256" key="16">
    <source>
        <dbReference type="PIRSR" id="PIRSR605478-4"/>
    </source>
</evidence>
<dbReference type="Gene3D" id="3.40.50.970">
    <property type="match status" value="2"/>
</dbReference>
<dbReference type="OrthoDB" id="8732661at2"/>
<dbReference type="InterPro" id="IPR029061">
    <property type="entry name" value="THDP-binding"/>
</dbReference>
<comment type="caution">
    <text evidence="20">The sequence shown here is derived from an EMBL/GenBank/DDBJ whole genome shotgun (WGS) entry which is preliminary data.</text>
</comment>
<dbReference type="GO" id="GO:0046872">
    <property type="term" value="F:metal ion binding"/>
    <property type="evidence" value="ECO:0007669"/>
    <property type="project" value="UniProtKB-KW"/>
</dbReference>
<evidence type="ECO:0000256" key="15">
    <source>
        <dbReference type="PIRSR" id="PIRSR605478-3"/>
    </source>
</evidence>
<evidence type="ECO:0000256" key="2">
    <source>
        <dbReference type="ARBA" id="ARBA00001941"/>
    </source>
</evidence>
<dbReference type="Pfam" id="PF02779">
    <property type="entry name" value="Transket_pyr"/>
    <property type="match status" value="1"/>
</dbReference>
<reference evidence="20 21" key="1">
    <citation type="submission" date="2016-12" db="EMBL/GenBank/DDBJ databases">
        <title>Draft genome sequences of seven strains of Pseudomonas fluorescens that produce 4-formylaminooxyvinylglycine.</title>
        <authorList>
            <person name="Okrent R.A."/>
            <person name="Manning V.A."/>
            <person name="Trippe K.M."/>
        </authorList>
    </citation>
    <scope>NUCLEOTIDE SEQUENCE [LARGE SCALE GENOMIC DNA]</scope>
    <source>
        <strain evidence="20 21">P5A</strain>
    </source>
</reference>
<feature type="binding site" evidence="14">
    <location>
        <position position="357"/>
    </location>
    <ligand>
        <name>substrate</name>
    </ligand>
</feature>
<dbReference type="SMART" id="SM00861">
    <property type="entry name" value="Transket_pyr"/>
    <property type="match status" value="1"/>
</dbReference>
<dbReference type="InterPro" id="IPR055152">
    <property type="entry name" value="Transketolase-like_C_2"/>
</dbReference>
<comment type="cofactor">
    <cofactor evidence="18">
        <name>Mg(2+)</name>
        <dbReference type="ChEBI" id="CHEBI:18420"/>
    </cofactor>
    <cofactor evidence="18">
        <name>Ca(2+)</name>
        <dbReference type="ChEBI" id="CHEBI:29108"/>
    </cofactor>
    <cofactor evidence="18">
        <name>Mn(2+)</name>
        <dbReference type="ChEBI" id="CHEBI:29035"/>
    </cofactor>
    <cofactor evidence="18">
        <name>Co(2+)</name>
        <dbReference type="ChEBI" id="CHEBI:48828"/>
    </cofactor>
    <text evidence="18">Binds 1 Mg(2+) ion per subunit. Can also utilize other divalent metal cations, such as Ca(2+), Mn(2+) and Co(2+).</text>
</comment>
<dbReference type="CDD" id="cd02012">
    <property type="entry name" value="TPP_TK"/>
    <property type="match status" value="1"/>
</dbReference>
<dbReference type="PANTHER" id="PTHR43522:SF2">
    <property type="entry name" value="TRANSKETOLASE 1-RELATED"/>
    <property type="match status" value="1"/>
</dbReference>
<comment type="cofactor">
    <cofactor evidence="16">
        <name>Mg(2+)</name>
        <dbReference type="ChEBI" id="CHEBI:18420"/>
    </cofactor>
    <text evidence="16">Binds 1 Mg(2+) ion per subunit. Can also utilize other divalent metal cations, such as Ca(2+), Mn(2+) and Co(2+).</text>
</comment>
<dbReference type="PANTHER" id="PTHR43522">
    <property type="entry name" value="TRANSKETOLASE"/>
    <property type="match status" value="1"/>
</dbReference>
<protein>
    <recommendedName>
        <fullName evidence="5 12">Transketolase</fullName>
        <ecNumber evidence="5 12">2.2.1.1</ecNumber>
    </recommendedName>
</protein>
<feature type="binding site" evidence="14">
    <location>
        <position position="26"/>
    </location>
    <ligand>
        <name>substrate</name>
    </ligand>
</feature>
<comment type="subunit">
    <text evidence="4 18">Homodimer.</text>
</comment>
<evidence type="ECO:0000256" key="13">
    <source>
        <dbReference type="PIRSR" id="PIRSR605478-1"/>
    </source>
</evidence>
<evidence type="ECO:0000256" key="5">
    <source>
        <dbReference type="ARBA" id="ARBA00013152"/>
    </source>
</evidence>
<dbReference type="InterPro" id="IPR009014">
    <property type="entry name" value="Transketo_C/PFOR_II"/>
</dbReference>
<evidence type="ECO:0000256" key="10">
    <source>
        <dbReference type="ARBA" id="ARBA00023052"/>
    </source>
</evidence>
<evidence type="ECO:0000313" key="21">
    <source>
        <dbReference type="Proteomes" id="UP000190965"/>
    </source>
</evidence>
<comment type="cofactor">
    <cofactor evidence="15">
        <name>thiamine diphosphate</name>
        <dbReference type="ChEBI" id="CHEBI:58937"/>
    </cofactor>
    <text evidence="15">Binds 1 thiamine pyrophosphate per subunit. During the reaction, the substrate forms a covalent intermediate with the cofactor.</text>
</comment>
<keyword evidence="8 18" id="KW-0106">Calcium</keyword>
<evidence type="ECO:0000256" key="8">
    <source>
        <dbReference type="ARBA" id="ARBA00022837"/>
    </source>
</evidence>
<dbReference type="PROSITE" id="PS00802">
    <property type="entry name" value="TRANSKETOLASE_2"/>
    <property type="match status" value="1"/>
</dbReference>
<feature type="binding site" evidence="16">
    <location>
        <position position="185"/>
    </location>
    <ligand>
        <name>Mg(2+)</name>
        <dbReference type="ChEBI" id="CHEBI:18420"/>
    </ligand>
</feature>
<dbReference type="EMBL" id="MSDF01000014">
    <property type="protein sequence ID" value="OPA96457.1"/>
    <property type="molecule type" value="Genomic_DNA"/>
</dbReference>